<name>A0AAN6SH21_9PEZI</name>
<dbReference type="GO" id="GO:0005743">
    <property type="term" value="C:mitochondrial inner membrane"/>
    <property type="evidence" value="ECO:0007669"/>
    <property type="project" value="TreeGrafter"/>
</dbReference>
<feature type="transmembrane region" description="Helical" evidence="10">
    <location>
        <begin position="339"/>
        <end position="356"/>
    </location>
</feature>
<keyword evidence="14" id="KW-1185">Reference proteome</keyword>
<dbReference type="CDD" id="cd18578">
    <property type="entry name" value="ABC_6TM_Pgp_ABCB1_D2_like"/>
    <property type="match status" value="1"/>
</dbReference>
<evidence type="ECO:0000256" key="9">
    <source>
        <dbReference type="SAM" id="MobiDB-lite"/>
    </source>
</evidence>
<evidence type="ECO:0000256" key="4">
    <source>
        <dbReference type="ARBA" id="ARBA00022692"/>
    </source>
</evidence>
<organism evidence="13 14">
    <name type="scientific">Pseudoneurospora amorphoporcata</name>
    <dbReference type="NCBI Taxonomy" id="241081"/>
    <lineage>
        <taxon>Eukaryota</taxon>
        <taxon>Fungi</taxon>
        <taxon>Dikarya</taxon>
        <taxon>Ascomycota</taxon>
        <taxon>Pezizomycotina</taxon>
        <taxon>Sordariomycetes</taxon>
        <taxon>Sordariomycetidae</taxon>
        <taxon>Sordariales</taxon>
        <taxon>Sordariaceae</taxon>
        <taxon>Pseudoneurospora</taxon>
    </lineage>
</organism>
<keyword evidence="4 10" id="KW-0812">Transmembrane</keyword>
<dbReference type="Gene3D" id="3.40.50.300">
    <property type="entry name" value="P-loop containing nucleotide triphosphate hydrolases"/>
    <property type="match status" value="2"/>
</dbReference>
<dbReference type="PROSITE" id="PS00211">
    <property type="entry name" value="ABC_TRANSPORTER_1"/>
    <property type="match status" value="1"/>
</dbReference>
<reference evidence="13" key="2">
    <citation type="submission" date="2023-06" db="EMBL/GenBank/DDBJ databases">
        <authorList>
            <consortium name="Lawrence Berkeley National Laboratory"/>
            <person name="Mondo S.J."/>
            <person name="Hensen N."/>
            <person name="Bonometti L."/>
            <person name="Westerberg I."/>
            <person name="Brannstrom I.O."/>
            <person name="Guillou S."/>
            <person name="Cros-Aarteil S."/>
            <person name="Calhoun S."/>
            <person name="Haridas S."/>
            <person name="Kuo A."/>
            <person name="Pangilinan J."/>
            <person name="Riley R."/>
            <person name="Labutti K."/>
            <person name="Andreopoulos B."/>
            <person name="Lipzen A."/>
            <person name="Chen C."/>
            <person name="Yanf M."/>
            <person name="Daum C."/>
            <person name="Ng V."/>
            <person name="Clum A."/>
            <person name="Steindorff A."/>
            <person name="Ohm R."/>
            <person name="Martin F."/>
            <person name="Silar P."/>
            <person name="Natvig D."/>
            <person name="Lalanne C."/>
            <person name="Gautier V."/>
            <person name="Ament-Velasquez S.L."/>
            <person name="Kruys A."/>
            <person name="Hutchinson M.I."/>
            <person name="Powell A.J."/>
            <person name="Barry K."/>
            <person name="Miller A.N."/>
            <person name="Grigoriev I.V."/>
            <person name="Debuchy R."/>
            <person name="Gladieux P."/>
            <person name="Thoren M.H."/>
            <person name="Johannesson H."/>
        </authorList>
    </citation>
    <scope>NUCLEOTIDE SEQUENCE</scope>
    <source>
        <strain evidence="13">CBS 626.80</strain>
    </source>
</reference>
<keyword evidence="7 10" id="KW-1133">Transmembrane helix</keyword>
<evidence type="ECO:0000259" key="11">
    <source>
        <dbReference type="PROSITE" id="PS50893"/>
    </source>
</evidence>
<evidence type="ECO:0000259" key="12">
    <source>
        <dbReference type="PROSITE" id="PS50929"/>
    </source>
</evidence>
<dbReference type="GO" id="GO:0090374">
    <property type="term" value="P:oligopeptide export from mitochondrion"/>
    <property type="evidence" value="ECO:0007669"/>
    <property type="project" value="TreeGrafter"/>
</dbReference>
<protein>
    <submittedName>
        <fullName evidence="13">P-loop containing nucleoside triphosphate hydrolase protein</fullName>
    </submittedName>
</protein>
<dbReference type="PROSITE" id="PS50893">
    <property type="entry name" value="ABC_TRANSPORTER_2"/>
    <property type="match status" value="2"/>
</dbReference>
<feature type="domain" description="ABC transmembrane type-1" evidence="12">
    <location>
        <begin position="73"/>
        <end position="368"/>
    </location>
</feature>
<evidence type="ECO:0000256" key="3">
    <source>
        <dbReference type="ARBA" id="ARBA00022448"/>
    </source>
</evidence>
<dbReference type="CDD" id="cd18577">
    <property type="entry name" value="ABC_6TM_Pgp_ABCB1_D1_like"/>
    <property type="match status" value="1"/>
</dbReference>
<keyword evidence="8 10" id="KW-0472">Membrane</keyword>
<gene>
    <name evidence="13" type="ORF">QBC32DRAFT_126509</name>
</gene>
<dbReference type="Pfam" id="PF00005">
    <property type="entry name" value="ABC_tran"/>
    <property type="match status" value="2"/>
</dbReference>
<comment type="similarity">
    <text evidence="2">Belongs to the ABC transporter superfamily. ABCB family. Multidrug resistance exporter (TC 3.A.1.201) subfamily.</text>
</comment>
<dbReference type="Pfam" id="PF00664">
    <property type="entry name" value="ABC_membrane"/>
    <property type="match status" value="2"/>
</dbReference>
<reference evidence="13" key="1">
    <citation type="journal article" date="2023" name="Mol. Phylogenet. Evol.">
        <title>Genome-scale phylogeny and comparative genomics of the fungal order Sordariales.</title>
        <authorList>
            <person name="Hensen N."/>
            <person name="Bonometti L."/>
            <person name="Westerberg I."/>
            <person name="Brannstrom I.O."/>
            <person name="Guillou S."/>
            <person name="Cros-Aarteil S."/>
            <person name="Calhoun S."/>
            <person name="Haridas S."/>
            <person name="Kuo A."/>
            <person name="Mondo S."/>
            <person name="Pangilinan J."/>
            <person name="Riley R."/>
            <person name="LaButti K."/>
            <person name="Andreopoulos B."/>
            <person name="Lipzen A."/>
            <person name="Chen C."/>
            <person name="Yan M."/>
            <person name="Daum C."/>
            <person name="Ng V."/>
            <person name="Clum A."/>
            <person name="Steindorff A."/>
            <person name="Ohm R.A."/>
            <person name="Martin F."/>
            <person name="Silar P."/>
            <person name="Natvig D.O."/>
            <person name="Lalanne C."/>
            <person name="Gautier V."/>
            <person name="Ament-Velasquez S.L."/>
            <person name="Kruys A."/>
            <person name="Hutchinson M.I."/>
            <person name="Powell A.J."/>
            <person name="Barry K."/>
            <person name="Miller A.N."/>
            <person name="Grigoriev I.V."/>
            <person name="Debuchy R."/>
            <person name="Gladieux P."/>
            <person name="Hiltunen Thoren M."/>
            <person name="Johannesson H."/>
        </authorList>
    </citation>
    <scope>NUCLEOTIDE SEQUENCE</scope>
    <source>
        <strain evidence="13">CBS 626.80</strain>
    </source>
</reference>
<dbReference type="SUPFAM" id="SSF52540">
    <property type="entry name" value="P-loop containing nucleoside triphosphate hydrolases"/>
    <property type="match status" value="3"/>
</dbReference>
<dbReference type="InterPro" id="IPR036640">
    <property type="entry name" value="ABC1_TM_sf"/>
</dbReference>
<feature type="transmembrane region" description="Helical" evidence="10">
    <location>
        <begin position="203"/>
        <end position="220"/>
    </location>
</feature>
<feature type="domain" description="ABC transmembrane type-1" evidence="12">
    <location>
        <begin position="778"/>
        <end position="1064"/>
    </location>
</feature>
<dbReference type="Proteomes" id="UP001303222">
    <property type="component" value="Unassembled WGS sequence"/>
</dbReference>
<dbReference type="SMART" id="SM00382">
    <property type="entry name" value="AAA"/>
    <property type="match status" value="2"/>
</dbReference>
<feature type="transmembrane region" description="Helical" evidence="10">
    <location>
        <begin position="226"/>
        <end position="247"/>
    </location>
</feature>
<dbReference type="InterPro" id="IPR003439">
    <property type="entry name" value="ABC_transporter-like_ATP-bd"/>
</dbReference>
<feature type="domain" description="ABC transporter" evidence="11">
    <location>
        <begin position="401"/>
        <end position="705"/>
    </location>
</feature>
<dbReference type="PANTHER" id="PTHR43394">
    <property type="entry name" value="ATP-DEPENDENT PERMEASE MDL1, MITOCHONDRIAL"/>
    <property type="match status" value="1"/>
</dbReference>
<feature type="transmembrane region" description="Helical" evidence="10">
    <location>
        <begin position="69"/>
        <end position="93"/>
    </location>
</feature>
<dbReference type="InterPro" id="IPR027417">
    <property type="entry name" value="P-loop_NTPase"/>
</dbReference>
<evidence type="ECO:0000256" key="10">
    <source>
        <dbReference type="SAM" id="Phobius"/>
    </source>
</evidence>
<feature type="transmembrane region" description="Helical" evidence="10">
    <location>
        <begin position="922"/>
        <end position="940"/>
    </location>
</feature>
<feature type="compositionally biased region" description="Polar residues" evidence="9">
    <location>
        <begin position="1"/>
        <end position="16"/>
    </location>
</feature>
<dbReference type="InterPro" id="IPR039421">
    <property type="entry name" value="Type_1_exporter"/>
</dbReference>
<evidence type="ECO:0000313" key="14">
    <source>
        <dbReference type="Proteomes" id="UP001303222"/>
    </source>
</evidence>
<evidence type="ECO:0000313" key="13">
    <source>
        <dbReference type="EMBL" id="KAK3953164.1"/>
    </source>
</evidence>
<evidence type="ECO:0000256" key="2">
    <source>
        <dbReference type="ARBA" id="ARBA00007577"/>
    </source>
</evidence>
<evidence type="ECO:0000256" key="8">
    <source>
        <dbReference type="ARBA" id="ARBA00023136"/>
    </source>
</evidence>
<feature type="compositionally biased region" description="Polar residues" evidence="9">
    <location>
        <begin position="23"/>
        <end position="33"/>
    </location>
</feature>
<feature type="domain" description="ABC transporter" evidence="11">
    <location>
        <begin position="1100"/>
        <end position="1337"/>
    </location>
</feature>
<dbReference type="PROSITE" id="PS50929">
    <property type="entry name" value="ABC_TM1F"/>
    <property type="match status" value="2"/>
</dbReference>
<keyword evidence="6" id="KW-0067">ATP-binding</keyword>
<proteinExistence type="inferred from homology"/>
<dbReference type="SUPFAM" id="SSF90123">
    <property type="entry name" value="ABC transporter transmembrane region"/>
    <property type="match status" value="2"/>
</dbReference>
<comment type="caution">
    <text evidence="13">The sequence shown here is derived from an EMBL/GenBank/DDBJ whole genome shotgun (WGS) entry which is preliminary data.</text>
</comment>
<dbReference type="GO" id="GO:0016887">
    <property type="term" value="F:ATP hydrolysis activity"/>
    <property type="evidence" value="ECO:0007669"/>
    <property type="project" value="InterPro"/>
</dbReference>
<feature type="transmembrane region" description="Helical" evidence="10">
    <location>
        <begin position="302"/>
        <end position="327"/>
    </location>
</feature>
<evidence type="ECO:0000256" key="6">
    <source>
        <dbReference type="ARBA" id="ARBA00022840"/>
    </source>
</evidence>
<dbReference type="InterPro" id="IPR003593">
    <property type="entry name" value="AAA+_ATPase"/>
</dbReference>
<evidence type="ECO:0000256" key="5">
    <source>
        <dbReference type="ARBA" id="ARBA00022741"/>
    </source>
</evidence>
<dbReference type="InterPro" id="IPR017871">
    <property type="entry name" value="ABC_transporter-like_CS"/>
</dbReference>
<keyword evidence="5" id="KW-0547">Nucleotide-binding</keyword>
<feature type="region of interest" description="Disordered" evidence="9">
    <location>
        <begin position="471"/>
        <end position="498"/>
    </location>
</feature>
<dbReference type="GO" id="GO:0005524">
    <property type="term" value="F:ATP binding"/>
    <property type="evidence" value="ECO:0007669"/>
    <property type="project" value="UniProtKB-KW"/>
</dbReference>
<dbReference type="FunFam" id="3.40.50.300:FF:000913">
    <property type="entry name" value="ABC multidrug transporter SitT"/>
    <property type="match status" value="1"/>
</dbReference>
<comment type="subcellular location">
    <subcellularLocation>
        <location evidence="1">Membrane</location>
        <topology evidence="1">Multi-pass membrane protein</topology>
    </subcellularLocation>
</comment>
<dbReference type="Gene3D" id="1.20.1560.10">
    <property type="entry name" value="ABC transporter type 1, transmembrane domain"/>
    <property type="match status" value="1"/>
</dbReference>
<dbReference type="InterPro" id="IPR011527">
    <property type="entry name" value="ABC1_TM_dom"/>
</dbReference>
<evidence type="ECO:0000256" key="1">
    <source>
        <dbReference type="ARBA" id="ARBA00004141"/>
    </source>
</evidence>
<feature type="region of interest" description="Disordered" evidence="9">
    <location>
        <begin position="1"/>
        <end position="50"/>
    </location>
</feature>
<feature type="transmembrane region" description="Helical" evidence="10">
    <location>
        <begin position="774"/>
        <end position="797"/>
    </location>
</feature>
<feature type="compositionally biased region" description="Low complexity" evidence="9">
    <location>
        <begin position="34"/>
        <end position="46"/>
    </location>
</feature>
<dbReference type="CDD" id="cd03249">
    <property type="entry name" value="ABC_MTABC3_MDL1_MDL2"/>
    <property type="match status" value="1"/>
</dbReference>
<sequence>MGSSLPSEPGEKTTQLAHDAVETASSSNTTPNSKVVAAAQNKQKQQQPEREATLKDYLRVFTYATKWDYLLMAGAAVASIGAGVTMPLMNVVFGRLIGSFNSYAGPRDSDAETQTAFNRLLNRQALYMFALFIARFGLNYINKFCFRLIGIRMSAAIRLDYLRSLFAQTVHVLDSMPSGAAASTITSTANTLQIGVSEKLGTFLEYTAMITAAVIVAFTYSWSLALVTSSVLLFIVLVIAIMLPFIIKGQHKITKAEGKAGSIATEAFASIRMVTSCGAEARVAEKYSEWVKKAKQAEQATAPLFATQFGLVFFGLYGTFALSFWWGMKSLLAGRVDDVGTVVIVLFSVMMMVISLERVSTPLVAISKAMVAAAEFFSVIDAPQPKVGSLKEPEVSATEDILFEDVHFAYPSRPFKKVLDGLNLRIQAHKNTAIVGPSGSGKSTIIGLVEGWYTLHDQFTIAQAIAKDKKKKKTKDAKKTKDEEHESDDEDSAASAAGAAATIDNIGNQGPPVELSGTIKTCGHSLDEIDMKWWRSQIGLVQQEPFLFNDTIFENVASGLIGTQWENEPEEVQRKLVQEACAESFADEFIDRLPDGYDTPVGDSGTKLSGGQRDRIAIARSIIKKPKILILDEATSAIDVRGERIVQAALERASIGRTTITIAHRLSTIKNADVICVLQNGRVVEQGTHEDLLQDPSGAYYGLVHAQTLSLGDGQGEGKEEVLDEEDISATLAREKSAAKVDSDGSNKQDAKLWTQRGLMNSFGRLLYEQRRLFPLYVLALFAVMGAAAAVPLQAYLFAKIIAVFQNIFTIMDSVTFWSKMWATLAAVIGTCYFLTSLITKHIEGSISAAYRQEYFESIMGQKTSFFDADGNSVGQLTGRLQSDIKSLMELLGLNLMMVIIGVFSLIGALIISFIYGWKLALVALCVTVPLNMLAGFYRVRYELQFNAMNEAVFRESSKFGTESIGAFRTVTALVMEDSICARYEALLQHHVVTAYRKARLTTFIFAFSDSVALACQSLIFWYGGRLIASGEYTQVAFLVTYMAVIQGAESAGQYMSFGPNMAQASAAANNILEARESRIRDDVSTSEHYVPETEGGVKIELKGVHFKYPTRNISVFKGLDLTIEKGQFAALVGASGSGKTSIVSLLERFYDVDRGQILFNGKDINEVNLFEYRKLLSLVAQEPSLFHGTIRENILMGVDPSTITEEQLHNCCRDANIHDFIISLPEGYDTNIGSRGVNLSGGQKQRVSIARALIRNPRVLLLDEATSSLDSESEKLVQAAFERVAKGRTTIAVAHRLATIQKADIIYVLGEGNVLEKGNHNELLRKKGFYWHMCHNQALDR</sequence>
<keyword evidence="3" id="KW-0813">Transport</keyword>
<feature type="transmembrane region" description="Helical" evidence="10">
    <location>
        <begin position="817"/>
        <end position="836"/>
    </location>
</feature>
<accession>A0AAN6SH21</accession>
<dbReference type="FunFam" id="3.40.50.300:FF:000604">
    <property type="entry name" value="ABC transporter B family member 28"/>
    <property type="match status" value="1"/>
</dbReference>
<evidence type="ECO:0000256" key="7">
    <source>
        <dbReference type="ARBA" id="ARBA00022989"/>
    </source>
</evidence>
<dbReference type="EMBL" id="MU859110">
    <property type="protein sequence ID" value="KAK3953164.1"/>
    <property type="molecule type" value="Genomic_DNA"/>
</dbReference>
<keyword evidence="13" id="KW-0378">Hydrolase</keyword>
<dbReference type="PANTHER" id="PTHR43394:SF27">
    <property type="entry name" value="ATP-DEPENDENT TRANSLOCASE ABCB1-LIKE"/>
    <property type="match status" value="1"/>
</dbReference>
<feature type="transmembrane region" description="Helical" evidence="10">
    <location>
        <begin position="1004"/>
        <end position="1024"/>
    </location>
</feature>
<dbReference type="GO" id="GO:0015421">
    <property type="term" value="F:ABC-type oligopeptide transporter activity"/>
    <property type="evidence" value="ECO:0007669"/>
    <property type="project" value="TreeGrafter"/>
</dbReference>
<feature type="transmembrane region" description="Helical" evidence="10">
    <location>
        <begin position="891"/>
        <end position="916"/>
    </location>
</feature>